<protein>
    <recommendedName>
        <fullName evidence="4">Small ribosomal subunit protein uS8</fullName>
    </recommendedName>
    <alternativeName>
        <fullName evidence="5">30S ribosomal protein S8</fullName>
    </alternativeName>
</protein>
<dbReference type="STRING" id="1202538.A353_0184"/>
<dbReference type="Gene3D" id="3.30.1490.10">
    <property type="match status" value="1"/>
</dbReference>
<dbReference type="GO" id="GO:0003735">
    <property type="term" value="F:structural constituent of ribosome"/>
    <property type="evidence" value="ECO:0007669"/>
    <property type="project" value="InterPro"/>
</dbReference>
<evidence type="ECO:0000256" key="2">
    <source>
        <dbReference type="ARBA" id="ARBA00022980"/>
    </source>
</evidence>
<comment type="similarity">
    <text evidence="1">Belongs to the universal ribosomal protein uS8 family.</text>
</comment>
<evidence type="ECO:0000313" key="8">
    <source>
        <dbReference type="EMBL" id="AFP84011.1"/>
    </source>
</evidence>
<evidence type="ECO:0000256" key="5">
    <source>
        <dbReference type="ARBA" id="ARBA00035525"/>
    </source>
</evidence>
<evidence type="ECO:0000256" key="6">
    <source>
        <dbReference type="ARBA" id="ARBA00046740"/>
    </source>
</evidence>
<keyword evidence="7" id="KW-0472">Membrane</keyword>
<keyword evidence="9" id="KW-1185">Reference proteome</keyword>
<dbReference type="EMBL" id="CP003543">
    <property type="protein sequence ID" value="AFP84011.1"/>
    <property type="molecule type" value="Genomic_DNA"/>
</dbReference>
<dbReference type="GO" id="GO:1990904">
    <property type="term" value="C:ribonucleoprotein complex"/>
    <property type="evidence" value="ECO:0007669"/>
    <property type="project" value="UniProtKB-KW"/>
</dbReference>
<keyword evidence="7" id="KW-0812">Transmembrane</keyword>
<keyword evidence="7" id="KW-1133">Transmembrane helix</keyword>
<dbReference type="KEGG" id="crh:A353_0184"/>
<reference evidence="8 9" key="1">
    <citation type="journal article" date="2012" name="Mol. Biol. Evol.">
        <title>Genome reduction and co-evolution between the primary and secondary bacterial symbionts of psyllids.</title>
        <authorList>
            <person name="Sloan D.B."/>
            <person name="Moran N.A."/>
        </authorList>
    </citation>
    <scope>NUCLEOTIDE SEQUENCE [LARGE SCALE GENOMIC DNA]</scope>
    <source>
        <strain evidence="8 9">HC</strain>
    </source>
</reference>
<dbReference type="OrthoDB" id="6183820at2"/>
<sequence>MKKYYDNINRIFNSYNSGKKISLCNYSNFTMLIFNIFYENNILENYFLLIVKKKKFIIVLIKNIFFFKFFSKPSKKYFIKNKEINFYFLNLGIGIINTNYGLMTIKESKKLGIGGVLLFILL</sequence>
<dbReference type="HOGENOM" id="CLU_2022482_0_0_6"/>
<feature type="transmembrane region" description="Helical" evidence="7">
    <location>
        <begin position="84"/>
        <end position="102"/>
    </location>
</feature>
<dbReference type="GeneID" id="67454709"/>
<evidence type="ECO:0000313" key="9">
    <source>
        <dbReference type="Proteomes" id="UP000003934"/>
    </source>
</evidence>
<evidence type="ECO:0000256" key="3">
    <source>
        <dbReference type="ARBA" id="ARBA00023274"/>
    </source>
</evidence>
<keyword evidence="3" id="KW-0687">Ribonucleoprotein</keyword>
<evidence type="ECO:0000256" key="1">
    <source>
        <dbReference type="ARBA" id="ARBA00006471"/>
    </source>
</evidence>
<keyword evidence="2 8" id="KW-0689">Ribosomal protein</keyword>
<accession>J3VQ07</accession>
<dbReference type="GO" id="GO:0006412">
    <property type="term" value="P:translation"/>
    <property type="evidence" value="ECO:0007669"/>
    <property type="project" value="InterPro"/>
</dbReference>
<dbReference type="RefSeq" id="WP_014887311.1">
    <property type="nucleotide sequence ID" value="NC_018416.1"/>
</dbReference>
<organism evidence="8 9">
    <name type="scientific">Candidatus Carsonella ruddii HC isolate Thao2000</name>
    <dbReference type="NCBI Taxonomy" id="1202538"/>
    <lineage>
        <taxon>Bacteria</taxon>
        <taxon>Pseudomonadati</taxon>
        <taxon>Pseudomonadota</taxon>
        <taxon>Gammaproteobacteria</taxon>
        <taxon>Oceanospirillales</taxon>
        <taxon>Halomonadaceae</taxon>
        <taxon>Zymobacter group</taxon>
        <taxon>Candidatus Carsonella</taxon>
    </lineage>
</organism>
<dbReference type="SUPFAM" id="SSF56047">
    <property type="entry name" value="Ribosomal protein S8"/>
    <property type="match status" value="1"/>
</dbReference>
<evidence type="ECO:0000256" key="4">
    <source>
        <dbReference type="ARBA" id="ARBA00035258"/>
    </source>
</evidence>
<proteinExistence type="inferred from homology"/>
<dbReference type="PATRIC" id="fig|1202538.3.peg.156"/>
<dbReference type="Proteomes" id="UP000003934">
    <property type="component" value="Chromosome"/>
</dbReference>
<gene>
    <name evidence="8" type="primary">rpsH</name>
    <name evidence="8" type="ORF">A353_0184</name>
</gene>
<dbReference type="AlphaFoldDB" id="J3VQ07"/>
<dbReference type="GO" id="GO:0005840">
    <property type="term" value="C:ribosome"/>
    <property type="evidence" value="ECO:0007669"/>
    <property type="project" value="UniProtKB-KW"/>
</dbReference>
<dbReference type="InterPro" id="IPR000630">
    <property type="entry name" value="Ribosomal_uS8"/>
</dbReference>
<dbReference type="Pfam" id="PF00410">
    <property type="entry name" value="Ribosomal_S8"/>
    <property type="match status" value="1"/>
</dbReference>
<evidence type="ECO:0000256" key="7">
    <source>
        <dbReference type="SAM" id="Phobius"/>
    </source>
</evidence>
<dbReference type="InterPro" id="IPR035987">
    <property type="entry name" value="Ribosomal_uS8_sf"/>
</dbReference>
<comment type="subunit">
    <text evidence="6">Part of the 30S ribosomal subunit. Contacts proteins S5 and S12.</text>
</comment>
<feature type="transmembrane region" description="Helical" evidence="7">
    <location>
        <begin position="21"/>
        <end position="38"/>
    </location>
</feature>
<name>J3VQ07_CARRU</name>